<dbReference type="Gene3D" id="3.40.50.12780">
    <property type="entry name" value="N-terminal domain of ligase-like"/>
    <property type="match status" value="1"/>
</dbReference>
<evidence type="ECO:0000313" key="2">
    <source>
        <dbReference type="EMBL" id="GAA1983414.1"/>
    </source>
</evidence>
<dbReference type="InterPro" id="IPR042099">
    <property type="entry name" value="ANL_N_sf"/>
</dbReference>
<sequence>MSPTLIDLFEQQADRVPDALAVIGEDGSLTYRELDEAANRTALELIEGGLTAGRSVLCGFQRGCASLVAQLAVYKAGAVYVPIDPDAPWDRLRQSAARTRAAAVLTAEHRYGNLAGVAPLHRGVGLTARSADRPHRSTTAEDTAYIVFTSGSTGEPKGVVVSHRAIVGTVLARSRLYTEPVRRLLMIWQVTFDAAIGCTWWALADGGAVEFAPASLDGIMASVDAMLSGAIPISHTAMTPSHYHSALQRLDGPVRGPSAVLVVAGEPCPEQLVTDHFAARSPARLYNEYGPTEAAVWCTGGELRPGEEITVGPAVEGAGILVLDPDGNEVGPGGRGEVFVTGVGLADGYLGDPAQTAARFVEHPAGRRYRTGDVGRLRPDGRLVVVGRTDHQIKVRGYRVEPGEVETVLQSHPEVAQAVVTERRGRLVAFVVPREPVASGRLP</sequence>
<feature type="domain" description="AMP-dependent synthetase/ligase" evidence="1">
    <location>
        <begin position="9"/>
        <end position="350"/>
    </location>
</feature>
<dbReference type="PROSITE" id="PS00455">
    <property type="entry name" value="AMP_BINDING"/>
    <property type="match status" value="1"/>
</dbReference>
<accession>A0ABP5DNH8</accession>
<keyword evidence="3" id="KW-1185">Reference proteome</keyword>
<dbReference type="InterPro" id="IPR045851">
    <property type="entry name" value="AMP-bd_C_sf"/>
</dbReference>
<dbReference type="InterPro" id="IPR010071">
    <property type="entry name" value="AA_adenyl_dom"/>
</dbReference>
<protein>
    <recommendedName>
        <fullName evidence="1">AMP-dependent synthetase/ligase domain-containing protein</fullName>
    </recommendedName>
</protein>
<proteinExistence type="predicted"/>
<dbReference type="Pfam" id="PF00501">
    <property type="entry name" value="AMP-binding"/>
    <property type="match status" value="1"/>
</dbReference>
<dbReference type="RefSeq" id="WP_344659674.1">
    <property type="nucleotide sequence ID" value="NZ_BAAAQM010000031.1"/>
</dbReference>
<dbReference type="InterPro" id="IPR020845">
    <property type="entry name" value="AMP-binding_CS"/>
</dbReference>
<name>A0ABP5DNH8_9ACTN</name>
<comment type="caution">
    <text evidence="2">The sequence shown here is derived from an EMBL/GenBank/DDBJ whole genome shotgun (WGS) entry which is preliminary data.</text>
</comment>
<dbReference type="NCBIfam" id="TIGR01733">
    <property type="entry name" value="AA-adenyl-dom"/>
    <property type="match status" value="1"/>
</dbReference>
<dbReference type="InterPro" id="IPR000873">
    <property type="entry name" value="AMP-dep_synth/lig_dom"/>
</dbReference>
<dbReference type="CDD" id="cd05930">
    <property type="entry name" value="A_NRPS"/>
    <property type="match status" value="1"/>
</dbReference>
<dbReference type="Gene3D" id="3.30.300.30">
    <property type="match status" value="1"/>
</dbReference>
<gene>
    <name evidence="2" type="ORF">GCM10009838_51430</name>
</gene>
<evidence type="ECO:0000259" key="1">
    <source>
        <dbReference type="Pfam" id="PF00501"/>
    </source>
</evidence>
<dbReference type="PANTHER" id="PTHR45527:SF1">
    <property type="entry name" value="FATTY ACID SYNTHASE"/>
    <property type="match status" value="1"/>
</dbReference>
<evidence type="ECO:0000313" key="3">
    <source>
        <dbReference type="Proteomes" id="UP001499854"/>
    </source>
</evidence>
<organism evidence="2 3">
    <name type="scientific">Catenulispora subtropica</name>
    <dbReference type="NCBI Taxonomy" id="450798"/>
    <lineage>
        <taxon>Bacteria</taxon>
        <taxon>Bacillati</taxon>
        <taxon>Actinomycetota</taxon>
        <taxon>Actinomycetes</taxon>
        <taxon>Catenulisporales</taxon>
        <taxon>Catenulisporaceae</taxon>
        <taxon>Catenulispora</taxon>
    </lineage>
</organism>
<dbReference type="SUPFAM" id="SSF56801">
    <property type="entry name" value="Acetyl-CoA synthetase-like"/>
    <property type="match status" value="1"/>
</dbReference>
<dbReference type="InterPro" id="IPR020459">
    <property type="entry name" value="AMP-binding"/>
</dbReference>
<dbReference type="PRINTS" id="PR00154">
    <property type="entry name" value="AMPBINDING"/>
</dbReference>
<dbReference type="PANTHER" id="PTHR45527">
    <property type="entry name" value="NONRIBOSOMAL PEPTIDE SYNTHETASE"/>
    <property type="match status" value="1"/>
</dbReference>
<dbReference type="Proteomes" id="UP001499854">
    <property type="component" value="Unassembled WGS sequence"/>
</dbReference>
<reference evidence="3" key="1">
    <citation type="journal article" date="2019" name="Int. J. Syst. Evol. Microbiol.">
        <title>The Global Catalogue of Microorganisms (GCM) 10K type strain sequencing project: providing services to taxonomists for standard genome sequencing and annotation.</title>
        <authorList>
            <consortium name="The Broad Institute Genomics Platform"/>
            <consortium name="The Broad Institute Genome Sequencing Center for Infectious Disease"/>
            <person name="Wu L."/>
            <person name="Ma J."/>
        </authorList>
    </citation>
    <scope>NUCLEOTIDE SEQUENCE [LARGE SCALE GENOMIC DNA]</scope>
    <source>
        <strain evidence="3">JCM 16013</strain>
    </source>
</reference>
<dbReference type="EMBL" id="BAAAQM010000031">
    <property type="protein sequence ID" value="GAA1983414.1"/>
    <property type="molecule type" value="Genomic_DNA"/>
</dbReference>